<feature type="region of interest" description="Disordered" evidence="1">
    <location>
        <begin position="592"/>
        <end position="612"/>
    </location>
</feature>
<feature type="compositionally biased region" description="Low complexity" evidence="1">
    <location>
        <begin position="684"/>
        <end position="706"/>
    </location>
</feature>
<feature type="region of interest" description="Disordered" evidence="1">
    <location>
        <begin position="926"/>
        <end position="950"/>
    </location>
</feature>
<feature type="compositionally biased region" description="Polar residues" evidence="1">
    <location>
        <begin position="323"/>
        <end position="332"/>
    </location>
</feature>
<name>A0AAW1Q2R0_9CHLO</name>
<feature type="region of interest" description="Disordered" evidence="1">
    <location>
        <begin position="684"/>
        <end position="857"/>
    </location>
</feature>
<feature type="region of interest" description="Disordered" evidence="1">
    <location>
        <begin position="269"/>
        <end position="420"/>
    </location>
</feature>
<evidence type="ECO:0000313" key="2">
    <source>
        <dbReference type="EMBL" id="KAK9815143.1"/>
    </source>
</evidence>
<evidence type="ECO:0000313" key="3">
    <source>
        <dbReference type="Proteomes" id="UP001465755"/>
    </source>
</evidence>
<feature type="compositionally biased region" description="Low complexity" evidence="1">
    <location>
        <begin position="847"/>
        <end position="857"/>
    </location>
</feature>
<dbReference type="PANTHER" id="PTHR14296">
    <property type="entry name" value="REMODELING AND SPACING FACTOR 1"/>
    <property type="match status" value="1"/>
</dbReference>
<feature type="compositionally biased region" description="Basic and acidic residues" evidence="1">
    <location>
        <begin position="269"/>
        <end position="301"/>
    </location>
</feature>
<proteinExistence type="predicted"/>
<evidence type="ECO:0000256" key="1">
    <source>
        <dbReference type="SAM" id="MobiDB-lite"/>
    </source>
</evidence>
<protein>
    <submittedName>
        <fullName evidence="2">Uncharacterized protein</fullName>
    </submittedName>
</protein>
<accession>A0AAW1Q2R0</accession>
<feature type="region of interest" description="Disordered" evidence="1">
    <location>
        <begin position="508"/>
        <end position="528"/>
    </location>
</feature>
<feature type="region of interest" description="Disordered" evidence="1">
    <location>
        <begin position="151"/>
        <end position="170"/>
    </location>
</feature>
<dbReference type="GO" id="GO:0031213">
    <property type="term" value="C:RSF complex"/>
    <property type="evidence" value="ECO:0007669"/>
    <property type="project" value="InterPro"/>
</dbReference>
<feature type="compositionally biased region" description="Basic and acidic residues" evidence="1">
    <location>
        <begin position="151"/>
        <end position="168"/>
    </location>
</feature>
<dbReference type="Proteomes" id="UP001465755">
    <property type="component" value="Unassembled WGS sequence"/>
</dbReference>
<reference evidence="2 3" key="1">
    <citation type="journal article" date="2024" name="Nat. Commun.">
        <title>Phylogenomics reveals the evolutionary origins of lichenization in chlorophyte algae.</title>
        <authorList>
            <person name="Puginier C."/>
            <person name="Libourel C."/>
            <person name="Otte J."/>
            <person name="Skaloud P."/>
            <person name="Haon M."/>
            <person name="Grisel S."/>
            <person name="Petersen M."/>
            <person name="Berrin J.G."/>
            <person name="Delaux P.M."/>
            <person name="Dal Grande F."/>
            <person name="Keller J."/>
        </authorList>
    </citation>
    <scope>NUCLEOTIDE SEQUENCE [LARGE SCALE GENOMIC DNA]</scope>
    <source>
        <strain evidence="2 3">SAG 2036</strain>
    </source>
</reference>
<gene>
    <name evidence="2" type="ORF">WJX73_008682</name>
</gene>
<feature type="compositionally biased region" description="Low complexity" evidence="1">
    <location>
        <begin position="719"/>
        <end position="731"/>
    </location>
</feature>
<organism evidence="2 3">
    <name type="scientific">Symbiochloris irregularis</name>
    <dbReference type="NCBI Taxonomy" id="706552"/>
    <lineage>
        <taxon>Eukaryota</taxon>
        <taxon>Viridiplantae</taxon>
        <taxon>Chlorophyta</taxon>
        <taxon>core chlorophytes</taxon>
        <taxon>Trebouxiophyceae</taxon>
        <taxon>Trebouxiales</taxon>
        <taxon>Trebouxiaceae</taxon>
        <taxon>Symbiochloris</taxon>
    </lineage>
</organism>
<feature type="compositionally biased region" description="Basic and acidic residues" evidence="1">
    <location>
        <begin position="311"/>
        <end position="322"/>
    </location>
</feature>
<feature type="compositionally biased region" description="Low complexity" evidence="1">
    <location>
        <begin position="763"/>
        <end position="787"/>
    </location>
</feature>
<sequence length="950" mass="104078">MFAPSLKLRGFSADLLESAMLDPDDHRVFLGELLYKLLRPDASQGFAEGDAAGWEHLLRRKLASQWSEAFEEHPLTQNDFFGTAPMTRVRLLYALCEWRAVECPVVRDAIRRVVDGPDEPAGSLRHFPVGEDSRGGRYFYFSGNNEDCRLYREEPPRKKSGKRTDGPHEQATWETVCTTLEDIEGLADKFTASKHKAERSLHTVLADGILPRLVETANARKRAQEKAAALEALPKKRSSRLQLIQDKRDEEDKVRKEEALRLEEQRKEWELHRSEREREQRALKKQREDETRIKTEAEYRRKLMGFNPDGPSREERMQRRVQADTTASSDTHPSPDRVSATPPLPMETGITTRQRAMPPEKRREARERERERYRDDSPPPPRSRASEEPSQPLPRLRPAPARNPRYAGRKREHTAGWSPVGATVPKRRRIRQAVPRPSMSVLTAAVKGLGPMIPGMSDARLAAMHGQGLGGALGAYGMGGQAALGGARSSGLYGRGGHEDMSRLGYGQQRQQQQPHGAGLGGGSMAGPGGYGQMGHEESQLQMIQKRHHMQRQQLLAQLRTEGYSHEHMERLHAALVQKQQQQMQGFMEQLRGSAGGLPSQSLTPAQQQQISMLPTQQQAQFIQRLRQHQLALQQQQAAADAQQKQALTQQAAQQAMLQQLVQQRQQQQQQQQRQQALLQQQQQHQQQQRLAGAGSAHAGSPSLGLPGVSQGDLSSWDQQRQGGARSSSAGPGRGVGSPAFMAPGSTGDMGPSGASAGMQGWAQQQQQQQAQQQAHQQAQQQALQQQRHSGHMGLSPRMPPSGQAETSRPGSAAAGLPQMPTSGRSPGMPGSPRDPFAGQQGQALAPGMAPQGSQMMQAAASAAAPITTGQPGQAPVVNPLGMPAVRPGTAQVTTGTRTQPWPAMQHGSHEGVSCTAAAFLFRHAGAHQRSARGPRQSAAAPQGAQPHSP</sequence>
<keyword evidence="3" id="KW-1185">Reference proteome</keyword>
<dbReference type="PANTHER" id="PTHR14296:SF3">
    <property type="entry name" value="DIKAR, ISOFORM F"/>
    <property type="match status" value="1"/>
</dbReference>
<dbReference type="AlphaFoldDB" id="A0AAW1Q2R0"/>
<dbReference type="InterPro" id="IPR028938">
    <property type="entry name" value="Rsf1-like"/>
</dbReference>
<dbReference type="GO" id="GO:0006355">
    <property type="term" value="P:regulation of DNA-templated transcription"/>
    <property type="evidence" value="ECO:0007669"/>
    <property type="project" value="InterPro"/>
</dbReference>
<dbReference type="EMBL" id="JALJOQ010000001">
    <property type="protein sequence ID" value="KAK9815143.1"/>
    <property type="molecule type" value="Genomic_DNA"/>
</dbReference>
<feature type="compositionally biased region" description="Polar residues" evidence="1">
    <location>
        <begin position="599"/>
        <end position="612"/>
    </location>
</feature>
<feature type="compositionally biased region" description="Gly residues" evidence="1">
    <location>
        <begin position="518"/>
        <end position="528"/>
    </location>
</feature>
<comment type="caution">
    <text evidence="2">The sequence shown here is derived from an EMBL/GenBank/DDBJ whole genome shotgun (WGS) entry which is preliminary data.</text>
</comment>
<feature type="compositionally biased region" description="Basic and acidic residues" evidence="1">
    <location>
        <begin position="358"/>
        <end position="377"/>
    </location>
</feature>